<reference evidence="3 4" key="1">
    <citation type="submission" date="2016-10" db="EMBL/GenBank/DDBJ databases">
        <authorList>
            <person name="de Groot N.N."/>
        </authorList>
    </citation>
    <scope>NUCLEOTIDE SEQUENCE [LARGE SCALE GENOMIC DNA]</scope>
    <source>
        <strain evidence="3 4">CGMCC 1.10457</strain>
    </source>
</reference>
<dbReference type="Proteomes" id="UP000199062">
    <property type="component" value="Unassembled WGS sequence"/>
</dbReference>
<dbReference type="AlphaFoldDB" id="A0A1I6KNF4"/>
<organism evidence="3 4">
    <name type="scientific">Halomicrobium zhouii</name>
    <dbReference type="NCBI Taxonomy" id="767519"/>
    <lineage>
        <taxon>Archaea</taxon>
        <taxon>Methanobacteriati</taxon>
        <taxon>Methanobacteriota</taxon>
        <taxon>Stenosarchaea group</taxon>
        <taxon>Halobacteria</taxon>
        <taxon>Halobacteriales</taxon>
        <taxon>Haloarculaceae</taxon>
        <taxon>Halomicrobium</taxon>
    </lineage>
</organism>
<dbReference type="Gene3D" id="2.130.10.130">
    <property type="entry name" value="Integrin alpha, N-terminal"/>
    <property type="match status" value="1"/>
</dbReference>
<feature type="domain" description="ASPIC/UnbV" evidence="2">
    <location>
        <begin position="467"/>
        <end position="532"/>
    </location>
</feature>
<dbReference type="PROSITE" id="PS51257">
    <property type="entry name" value="PROKAR_LIPOPROTEIN"/>
    <property type="match status" value="1"/>
</dbReference>
<accession>A0A1I6KNF4</accession>
<dbReference type="RefSeq" id="WP_245778613.1">
    <property type="nucleotide sequence ID" value="NZ_FOZK01000001.1"/>
</dbReference>
<evidence type="ECO:0000259" key="2">
    <source>
        <dbReference type="Pfam" id="PF07593"/>
    </source>
</evidence>
<sequence>MTQNTQRARIALVTCCVAVLAVTAGCSALGESPPEIQFRNATAESGLSYSDSIDSGFGNGNAGIYATDFDDDGWTDLLAIGDERPALFRNDGGTYEESDALPPLNRTFKSAAVVDYDSDGWEDILLLPTNGSVVTLHNDEGSFERVDVGLGNVTYPLGAAAADYDGDGDRDLFLYQAGNWRVGKPAGYFTPNGTVQDDNGNPNVLYENVDGEFERVDDAGIDGDRWSLAASFTDLTGDGHPDVHVANDYNSDVLYVNQGDGTFEKRNLRGSTERNGMASEVADVTGDGRQDVFVTNIYLPISPQTMGHERYERVEYFLSYVIHSGRTKGNTLLVNQGDGEFADQADEFGVRQGGWGWAASLSDFNNDGRPDLIHTTQNVVTIDQEDPHYPYPMVWQNNGSGYTSLDASDRGFDKHDGRGMVTLDYDRDGDQDVVTANYDQPYVVYENTVDESNSVQFRAVGDEGELALGATVEVDAEGDTTTVVQNGRTDYLSQDSRVSHVGLGSAESVHITVTWPDGTEQRFEDVAANQRLRITRDGLETVTTFDGGGD</sequence>
<dbReference type="STRING" id="767519.SAMN05216559_1142"/>
<dbReference type="PANTHER" id="PTHR16026">
    <property type="entry name" value="CARTILAGE ACIDIC PROTEIN 1"/>
    <property type="match status" value="1"/>
</dbReference>
<dbReference type="InterPro" id="IPR013517">
    <property type="entry name" value="FG-GAP"/>
</dbReference>
<dbReference type="Pfam" id="PF07593">
    <property type="entry name" value="UnbV_ASPIC"/>
    <property type="match status" value="1"/>
</dbReference>
<dbReference type="InterPro" id="IPR027039">
    <property type="entry name" value="Crtac1"/>
</dbReference>
<dbReference type="PANTHER" id="PTHR16026:SF0">
    <property type="entry name" value="CARTILAGE ACIDIC PROTEIN 1"/>
    <property type="match status" value="1"/>
</dbReference>
<evidence type="ECO:0000313" key="4">
    <source>
        <dbReference type="Proteomes" id="UP000199062"/>
    </source>
</evidence>
<dbReference type="InterPro" id="IPR011519">
    <property type="entry name" value="UnbV_ASPIC"/>
</dbReference>
<evidence type="ECO:0000313" key="3">
    <source>
        <dbReference type="EMBL" id="SFR92756.1"/>
    </source>
</evidence>
<keyword evidence="1" id="KW-0732">Signal</keyword>
<name>A0A1I6KNF4_9EURY</name>
<keyword evidence="4" id="KW-1185">Reference proteome</keyword>
<gene>
    <name evidence="3" type="ORF">SAMN05216559_1142</name>
</gene>
<dbReference type="EMBL" id="FOZK01000001">
    <property type="protein sequence ID" value="SFR92756.1"/>
    <property type="molecule type" value="Genomic_DNA"/>
</dbReference>
<protein>
    <submittedName>
        <fullName evidence="3">Repeat domain-containing protein</fullName>
    </submittedName>
</protein>
<evidence type="ECO:0000256" key="1">
    <source>
        <dbReference type="ARBA" id="ARBA00022729"/>
    </source>
</evidence>
<dbReference type="InterPro" id="IPR028994">
    <property type="entry name" value="Integrin_alpha_N"/>
</dbReference>
<proteinExistence type="predicted"/>
<dbReference type="Pfam" id="PF13517">
    <property type="entry name" value="FG-GAP_3"/>
    <property type="match status" value="3"/>
</dbReference>
<dbReference type="SUPFAM" id="SSF69318">
    <property type="entry name" value="Integrin alpha N-terminal domain"/>
    <property type="match status" value="1"/>
</dbReference>